<dbReference type="GO" id="GO:0016987">
    <property type="term" value="F:sigma factor activity"/>
    <property type="evidence" value="ECO:0007669"/>
    <property type="project" value="UniProtKB-KW"/>
</dbReference>
<accession>A0A9D1JJ57</accession>
<evidence type="ECO:0000256" key="3">
    <source>
        <dbReference type="ARBA" id="ARBA00023082"/>
    </source>
</evidence>
<feature type="domain" description="RNA polymerase sigma-70 region 2" evidence="6">
    <location>
        <begin position="11"/>
        <end position="76"/>
    </location>
</feature>
<dbReference type="Proteomes" id="UP000823935">
    <property type="component" value="Unassembled WGS sequence"/>
</dbReference>
<sequence>MIKEQRFTQVYRRRKNLILRYAYSKTQDLEAAEEICQDVFLHYYEKIEQIQEDLVKAWLLLCAKRKCIDYWRKRQNRQESSVGETAVLEVISENNLERVVDHVIQENFAWKILGELRQKNETWYQVIEAVCICEMEQEEAAASLGISVQVLRARLFRARKFIRQEYLKEYKDLLDS</sequence>
<dbReference type="Gene3D" id="1.10.1740.10">
    <property type="match status" value="1"/>
</dbReference>
<dbReference type="GO" id="GO:0006352">
    <property type="term" value="P:DNA-templated transcription initiation"/>
    <property type="evidence" value="ECO:0007669"/>
    <property type="project" value="InterPro"/>
</dbReference>
<dbReference type="InterPro" id="IPR013324">
    <property type="entry name" value="RNA_pol_sigma_r3/r4-like"/>
</dbReference>
<evidence type="ECO:0000313" key="7">
    <source>
        <dbReference type="EMBL" id="HIS30019.1"/>
    </source>
</evidence>
<dbReference type="Gene3D" id="1.10.10.10">
    <property type="entry name" value="Winged helix-like DNA-binding domain superfamily/Winged helix DNA-binding domain"/>
    <property type="match status" value="1"/>
</dbReference>
<dbReference type="InterPro" id="IPR014284">
    <property type="entry name" value="RNA_pol_sigma-70_dom"/>
</dbReference>
<dbReference type="InterPro" id="IPR039425">
    <property type="entry name" value="RNA_pol_sigma-70-like"/>
</dbReference>
<dbReference type="AlphaFoldDB" id="A0A9D1JJ57"/>
<dbReference type="GO" id="GO:0003677">
    <property type="term" value="F:DNA binding"/>
    <property type="evidence" value="ECO:0007669"/>
    <property type="project" value="UniProtKB-KW"/>
</dbReference>
<evidence type="ECO:0000256" key="2">
    <source>
        <dbReference type="ARBA" id="ARBA00023015"/>
    </source>
</evidence>
<keyword evidence="2" id="KW-0805">Transcription regulation</keyword>
<gene>
    <name evidence="7" type="ORF">IAB44_00480</name>
</gene>
<dbReference type="PANTHER" id="PTHR43133:SF8">
    <property type="entry name" value="RNA POLYMERASE SIGMA FACTOR HI_1459-RELATED"/>
    <property type="match status" value="1"/>
</dbReference>
<evidence type="ECO:0000256" key="1">
    <source>
        <dbReference type="ARBA" id="ARBA00010641"/>
    </source>
</evidence>
<organism evidence="7 8">
    <name type="scientific">Candidatus Limivivens intestinipullorum</name>
    <dbReference type="NCBI Taxonomy" id="2840858"/>
    <lineage>
        <taxon>Bacteria</taxon>
        <taxon>Bacillati</taxon>
        <taxon>Bacillota</taxon>
        <taxon>Clostridia</taxon>
        <taxon>Lachnospirales</taxon>
        <taxon>Lachnospiraceae</taxon>
        <taxon>Lachnospiraceae incertae sedis</taxon>
        <taxon>Candidatus Limivivens</taxon>
    </lineage>
</organism>
<comment type="caution">
    <text evidence="7">The sequence shown here is derived from an EMBL/GenBank/DDBJ whole genome shotgun (WGS) entry which is preliminary data.</text>
</comment>
<keyword evidence="4" id="KW-0238">DNA-binding</keyword>
<dbReference type="InterPro" id="IPR013325">
    <property type="entry name" value="RNA_pol_sigma_r2"/>
</dbReference>
<name>A0A9D1JJ57_9FIRM</name>
<dbReference type="InterPro" id="IPR036388">
    <property type="entry name" value="WH-like_DNA-bd_sf"/>
</dbReference>
<dbReference type="SUPFAM" id="SSF88659">
    <property type="entry name" value="Sigma3 and sigma4 domains of RNA polymerase sigma factors"/>
    <property type="match status" value="1"/>
</dbReference>
<evidence type="ECO:0000256" key="4">
    <source>
        <dbReference type="ARBA" id="ARBA00023125"/>
    </source>
</evidence>
<evidence type="ECO:0000256" key="5">
    <source>
        <dbReference type="ARBA" id="ARBA00023163"/>
    </source>
</evidence>
<evidence type="ECO:0000259" key="6">
    <source>
        <dbReference type="Pfam" id="PF04542"/>
    </source>
</evidence>
<keyword evidence="5" id="KW-0804">Transcription</keyword>
<dbReference type="InterPro" id="IPR007627">
    <property type="entry name" value="RNA_pol_sigma70_r2"/>
</dbReference>
<dbReference type="Pfam" id="PF04542">
    <property type="entry name" value="Sigma70_r2"/>
    <property type="match status" value="1"/>
</dbReference>
<protein>
    <submittedName>
        <fullName evidence="7">Sigma-70 family RNA polymerase sigma factor</fullName>
    </submittedName>
</protein>
<reference evidence="7" key="1">
    <citation type="submission" date="2020-10" db="EMBL/GenBank/DDBJ databases">
        <authorList>
            <person name="Gilroy R."/>
        </authorList>
    </citation>
    <scope>NUCLEOTIDE SEQUENCE</scope>
    <source>
        <strain evidence="7">CHK190-19873</strain>
    </source>
</reference>
<dbReference type="SUPFAM" id="SSF88946">
    <property type="entry name" value="Sigma2 domain of RNA polymerase sigma factors"/>
    <property type="match status" value="1"/>
</dbReference>
<keyword evidence="3" id="KW-0731">Sigma factor</keyword>
<evidence type="ECO:0000313" key="8">
    <source>
        <dbReference type="Proteomes" id="UP000823935"/>
    </source>
</evidence>
<reference evidence="7" key="2">
    <citation type="journal article" date="2021" name="PeerJ">
        <title>Extensive microbial diversity within the chicken gut microbiome revealed by metagenomics and culture.</title>
        <authorList>
            <person name="Gilroy R."/>
            <person name="Ravi A."/>
            <person name="Getino M."/>
            <person name="Pursley I."/>
            <person name="Horton D.L."/>
            <person name="Alikhan N.F."/>
            <person name="Baker D."/>
            <person name="Gharbi K."/>
            <person name="Hall N."/>
            <person name="Watson M."/>
            <person name="Adriaenssens E.M."/>
            <person name="Foster-Nyarko E."/>
            <person name="Jarju S."/>
            <person name="Secka A."/>
            <person name="Antonio M."/>
            <person name="Oren A."/>
            <person name="Chaudhuri R.R."/>
            <person name="La Ragione R."/>
            <person name="Hildebrand F."/>
            <person name="Pallen M.J."/>
        </authorList>
    </citation>
    <scope>NUCLEOTIDE SEQUENCE</scope>
    <source>
        <strain evidence="7">CHK190-19873</strain>
    </source>
</reference>
<dbReference type="PANTHER" id="PTHR43133">
    <property type="entry name" value="RNA POLYMERASE ECF-TYPE SIGMA FACTO"/>
    <property type="match status" value="1"/>
</dbReference>
<dbReference type="EMBL" id="DVIQ01000003">
    <property type="protein sequence ID" value="HIS30019.1"/>
    <property type="molecule type" value="Genomic_DNA"/>
</dbReference>
<dbReference type="NCBIfam" id="TIGR02937">
    <property type="entry name" value="sigma70-ECF"/>
    <property type="match status" value="1"/>
</dbReference>
<proteinExistence type="inferred from homology"/>
<comment type="similarity">
    <text evidence="1">Belongs to the sigma-70 factor family. ECF subfamily.</text>
</comment>